<sequence>MHETLTSLARKLAFALLLSSIVSGCMVVPRTTRTYNAECKAVEKRVTLESQQVQALGQCRGNAECTGLLAGYGLLAVGSVVVSGGVAVVGNVAYWLEERAQCLTSGTPGHDDPKPAASGSATSGAAPG</sequence>
<keyword evidence="3" id="KW-1185">Reference proteome</keyword>
<dbReference type="RefSeq" id="WP_200231395.1">
    <property type="nucleotide sequence ID" value="NZ_NRRT01000068.1"/>
</dbReference>
<dbReference type="Proteomes" id="UP001041814">
    <property type="component" value="Unassembled WGS sequence"/>
</dbReference>
<reference evidence="2" key="1">
    <citation type="submission" date="2017-08" db="EMBL/GenBank/DDBJ databases">
        <authorList>
            <person name="Imhoff J.F."/>
            <person name="Rahn T."/>
            <person name="Kuenzel S."/>
            <person name="Neulinger S.C."/>
        </authorList>
    </citation>
    <scope>NUCLEOTIDE SEQUENCE</scope>
    <source>
        <strain evidence="2">IM 151</strain>
    </source>
</reference>
<name>A0ABS1E0U8_RUBGE</name>
<gene>
    <name evidence="2" type="ORF">CKO43_21825</name>
</gene>
<dbReference type="EMBL" id="NRRU01000117">
    <property type="protein sequence ID" value="MBK1715398.1"/>
    <property type="molecule type" value="Genomic_DNA"/>
</dbReference>
<comment type="caution">
    <text evidence="2">The sequence shown here is derived from an EMBL/GenBank/DDBJ whole genome shotgun (WGS) entry which is preliminary data.</text>
</comment>
<evidence type="ECO:0000256" key="1">
    <source>
        <dbReference type="SAM" id="MobiDB-lite"/>
    </source>
</evidence>
<feature type="compositionally biased region" description="Low complexity" evidence="1">
    <location>
        <begin position="115"/>
        <end position="128"/>
    </location>
</feature>
<accession>A0ABS1E0U8</accession>
<evidence type="ECO:0000313" key="3">
    <source>
        <dbReference type="Proteomes" id="UP001041814"/>
    </source>
</evidence>
<protein>
    <recommendedName>
        <fullName evidence="4">Lipoprotein</fullName>
    </recommendedName>
</protein>
<organism evidence="2 3">
    <name type="scientific">Rubrivivax gelatinosus</name>
    <name type="common">Rhodocyclus gelatinosus</name>
    <name type="synonym">Rhodopseudomonas gelatinosa</name>
    <dbReference type="NCBI Taxonomy" id="28068"/>
    <lineage>
        <taxon>Bacteria</taxon>
        <taxon>Pseudomonadati</taxon>
        <taxon>Pseudomonadota</taxon>
        <taxon>Betaproteobacteria</taxon>
        <taxon>Burkholderiales</taxon>
        <taxon>Sphaerotilaceae</taxon>
        <taxon>Rubrivivax</taxon>
    </lineage>
</organism>
<feature type="region of interest" description="Disordered" evidence="1">
    <location>
        <begin position="105"/>
        <end position="128"/>
    </location>
</feature>
<reference evidence="2" key="2">
    <citation type="journal article" date="2020" name="Microorganisms">
        <title>Osmotic Adaptation and Compatible Solute Biosynthesis of Phototrophic Bacteria as Revealed from Genome Analyses.</title>
        <authorList>
            <person name="Imhoff J.F."/>
            <person name="Rahn T."/>
            <person name="Kunzel S."/>
            <person name="Keller A."/>
            <person name="Neulinger S.C."/>
        </authorList>
    </citation>
    <scope>NUCLEOTIDE SEQUENCE</scope>
    <source>
        <strain evidence="2">IM 151</strain>
    </source>
</reference>
<evidence type="ECO:0000313" key="2">
    <source>
        <dbReference type="EMBL" id="MBK1715398.1"/>
    </source>
</evidence>
<evidence type="ECO:0008006" key="4">
    <source>
        <dbReference type="Google" id="ProtNLM"/>
    </source>
</evidence>
<proteinExistence type="predicted"/>